<proteinExistence type="predicted"/>
<dbReference type="InParanoid" id="A0A409VKS7"/>
<protein>
    <submittedName>
        <fullName evidence="1">Uncharacterized protein</fullName>
    </submittedName>
</protein>
<organism evidence="1 2">
    <name type="scientific">Gymnopilus dilepis</name>
    <dbReference type="NCBI Taxonomy" id="231916"/>
    <lineage>
        <taxon>Eukaryota</taxon>
        <taxon>Fungi</taxon>
        <taxon>Dikarya</taxon>
        <taxon>Basidiomycota</taxon>
        <taxon>Agaricomycotina</taxon>
        <taxon>Agaricomycetes</taxon>
        <taxon>Agaricomycetidae</taxon>
        <taxon>Agaricales</taxon>
        <taxon>Agaricineae</taxon>
        <taxon>Hymenogastraceae</taxon>
        <taxon>Gymnopilus</taxon>
    </lineage>
</organism>
<evidence type="ECO:0000313" key="1">
    <source>
        <dbReference type="EMBL" id="PPQ66816.1"/>
    </source>
</evidence>
<dbReference type="Proteomes" id="UP000284706">
    <property type="component" value="Unassembled WGS sequence"/>
</dbReference>
<gene>
    <name evidence="1" type="ORF">CVT26_009663</name>
</gene>
<dbReference type="EMBL" id="NHYE01005621">
    <property type="protein sequence ID" value="PPQ66816.1"/>
    <property type="molecule type" value="Genomic_DNA"/>
</dbReference>
<reference evidence="1 2" key="1">
    <citation type="journal article" date="2018" name="Evol. Lett.">
        <title>Horizontal gene cluster transfer increased hallucinogenic mushroom diversity.</title>
        <authorList>
            <person name="Reynolds H.T."/>
            <person name="Vijayakumar V."/>
            <person name="Gluck-Thaler E."/>
            <person name="Korotkin H.B."/>
            <person name="Matheny P.B."/>
            <person name="Slot J.C."/>
        </authorList>
    </citation>
    <scope>NUCLEOTIDE SEQUENCE [LARGE SCALE GENOMIC DNA]</scope>
    <source>
        <strain evidence="1 2">SRW20</strain>
    </source>
</reference>
<name>A0A409VKS7_9AGAR</name>
<sequence>MTPSVFGHWRRTEDSRRLEACGMNDYRGLVETKWRSNFHVHTNRSPSTSGTGFCESDEEIWVDFEDGSGRMSGSDQSEHVDAGLSRLGTSPIRIEFYSHSMREERKRTLREFSYGLCNVLKIMLGVFSTVFVRRQSGEVLITDPCDLRYDDPGTRKQNLEHPPVADNRSNELIAQHLKICVPVES</sequence>
<accession>A0A409VKS7</accession>
<keyword evidence="2" id="KW-1185">Reference proteome</keyword>
<dbReference type="AlphaFoldDB" id="A0A409VKS7"/>
<comment type="caution">
    <text evidence="1">The sequence shown here is derived from an EMBL/GenBank/DDBJ whole genome shotgun (WGS) entry which is preliminary data.</text>
</comment>
<evidence type="ECO:0000313" key="2">
    <source>
        <dbReference type="Proteomes" id="UP000284706"/>
    </source>
</evidence>